<dbReference type="InterPro" id="IPR029058">
    <property type="entry name" value="AB_hydrolase_fold"/>
</dbReference>
<keyword evidence="3" id="KW-0624">Polysaccharide degradation</keyword>
<keyword evidence="5 10" id="KW-0732">Signal</keyword>
<reference evidence="11 12" key="1">
    <citation type="submission" date="2024-04" db="EMBL/GenBank/DDBJ databases">
        <title>Phyllosticta paracitricarpa is synonymous to the EU quarantine fungus P. citricarpa based on phylogenomic analyses.</title>
        <authorList>
            <consortium name="Lawrence Berkeley National Laboratory"/>
            <person name="Van ingen-buijs V.A."/>
            <person name="Van westerhoven A.C."/>
            <person name="Haridas S."/>
            <person name="Skiadas P."/>
            <person name="Martin F."/>
            <person name="Groenewald J.Z."/>
            <person name="Crous P.W."/>
            <person name="Seidl M.F."/>
        </authorList>
    </citation>
    <scope>NUCLEOTIDE SEQUENCE [LARGE SCALE GENOMIC DNA]</scope>
    <source>
        <strain evidence="11 12">CPC 17464</strain>
    </source>
</reference>
<accession>A0ABR1LJF3</accession>
<comment type="caution">
    <text evidence="11">The sequence shown here is derived from an EMBL/GenBank/DDBJ whole genome shotgun (WGS) entry which is preliminary data.</text>
</comment>
<dbReference type="Proteomes" id="UP001360953">
    <property type="component" value="Unassembled WGS sequence"/>
</dbReference>
<evidence type="ECO:0000313" key="12">
    <source>
        <dbReference type="Proteomes" id="UP001360953"/>
    </source>
</evidence>
<dbReference type="InterPro" id="IPR011118">
    <property type="entry name" value="Tannase/feruloyl_esterase"/>
</dbReference>
<keyword evidence="7" id="KW-0106">Calcium</keyword>
<sequence length="544" mass="58835">MRFPNTNSVVLGAGLLVAAAEAASNATFEQQCGSLPSSLASVVPNATVWFSEFVTAGTNLTFPDNNVTCNRPSQVVSNDLCRVALRVPTSNRSEISMEAWLPVNWTGRFLSTGNGGVSGCIQYEDMAYTAGLGFSTVSANNGHNGTGGTSFYNNDDVVADFAWRSMHTGVVVGKKISEAFYGKTHDKSYYLGCSTGGRQGLKSAQSFPDDFDGIVAGAPAAAFVNLTSWSGYFYTVLGDEDSPSHVSSDLWAVVHEDVLKQCDGIDGVIDGIIEDPELCQYRPEGLLCASGATNTSSCLTPAQADAVRLVFTPVYGTDGSIVYPRMQPGSEIAASSLLYDGPFPYTNDWFRYAVYNDPSWDPATLDAEQMVYASNKNPWNIQTWEGDLSRLRDRGSKLLHYHGLMDGIISSENSPRYYNHVSRTMGLTTEELDEFYRFFRISGMSHCSGGDGAHAIGNQLESLESLDPDENALMAMVRWVEEGIAPTTLIGTKWKGDTADTGVDYKRAHCKYPARNVYVGSGDGSDMDGWKCVVGGIAEAKQEL</sequence>
<keyword evidence="3" id="KW-0119">Carbohydrate metabolism</keyword>
<keyword evidence="8" id="KW-1015">Disulfide bond</keyword>
<dbReference type="PANTHER" id="PTHR33938:SF15">
    <property type="entry name" value="FERULOYL ESTERASE B-RELATED"/>
    <property type="match status" value="1"/>
</dbReference>
<evidence type="ECO:0000256" key="2">
    <source>
        <dbReference type="ARBA" id="ARBA00022487"/>
    </source>
</evidence>
<organism evidence="11 12">
    <name type="scientific">Phyllosticta citribraziliensis</name>
    <dbReference type="NCBI Taxonomy" id="989973"/>
    <lineage>
        <taxon>Eukaryota</taxon>
        <taxon>Fungi</taxon>
        <taxon>Dikarya</taxon>
        <taxon>Ascomycota</taxon>
        <taxon>Pezizomycotina</taxon>
        <taxon>Dothideomycetes</taxon>
        <taxon>Dothideomycetes incertae sedis</taxon>
        <taxon>Botryosphaeriales</taxon>
        <taxon>Phyllostictaceae</taxon>
        <taxon>Phyllosticta</taxon>
    </lineage>
</organism>
<dbReference type="EMBL" id="JBBPEH010000008">
    <property type="protein sequence ID" value="KAK7535313.1"/>
    <property type="molecule type" value="Genomic_DNA"/>
</dbReference>
<evidence type="ECO:0000256" key="4">
    <source>
        <dbReference type="ARBA" id="ARBA00022723"/>
    </source>
</evidence>
<evidence type="ECO:0000256" key="10">
    <source>
        <dbReference type="RuleBase" id="RU361238"/>
    </source>
</evidence>
<keyword evidence="3" id="KW-0858">Xylan degradation</keyword>
<evidence type="ECO:0000256" key="5">
    <source>
        <dbReference type="ARBA" id="ARBA00022729"/>
    </source>
</evidence>
<evidence type="ECO:0000256" key="7">
    <source>
        <dbReference type="ARBA" id="ARBA00022837"/>
    </source>
</evidence>
<dbReference type="EC" id="3.1.1.-" evidence="10"/>
<protein>
    <recommendedName>
        <fullName evidence="10">Carboxylic ester hydrolase</fullName>
        <ecNumber evidence="10">3.1.1.-</ecNumber>
    </recommendedName>
</protein>
<evidence type="ECO:0000256" key="9">
    <source>
        <dbReference type="ARBA" id="ARBA00034075"/>
    </source>
</evidence>
<comment type="similarity">
    <text evidence="1 10">Belongs to the tannase family.</text>
</comment>
<comment type="catalytic activity">
    <reaction evidence="9">
        <text>feruloyl-polysaccharide + H2O = ferulate + polysaccharide.</text>
        <dbReference type="EC" id="3.1.1.73"/>
    </reaction>
</comment>
<keyword evidence="4" id="KW-0479">Metal-binding</keyword>
<evidence type="ECO:0000256" key="3">
    <source>
        <dbReference type="ARBA" id="ARBA00022651"/>
    </source>
</evidence>
<gene>
    <name evidence="11" type="ORF">J3D65DRAFT_449003</name>
</gene>
<evidence type="ECO:0000256" key="6">
    <source>
        <dbReference type="ARBA" id="ARBA00022801"/>
    </source>
</evidence>
<dbReference type="GeneID" id="92029233"/>
<dbReference type="PANTHER" id="PTHR33938">
    <property type="entry name" value="FERULOYL ESTERASE B-RELATED"/>
    <property type="match status" value="1"/>
</dbReference>
<name>A0ABR1LJF3_9PEZI</name>
<keyword evidence="2" id="KW-0719">Serine esterase</keyword>
<evidence type="ECO:0000256" key="1">
    <source>
        <dbReference type="ARBA" id="ARBA00006249"/>
    </source>
</evidence>
<proteinExistence type="inferred from homology"/>
<dbReference type="RefSeq" id="XP_066654038.1">
    <property type="nucleotide sequence ID" value="XM_066796327.1"/>
</dbReference>
<evidence type="ECO:0000313" key="11">
    <source>
        <dbReference type="EMBL" id="KAK7535313.1"/>
    </source>
</evidence>
<keyword evidence="12" id="KW-1185">Reference proteome</keyword>
<dbReference type="SUPFAM" id="SSF53474">
    <property type="entry name" value="alpha/beta-Hydrolases"/>
    <property type="match status" value="1"/>
</dbReference>
<feature type="signal peptide" evidence="10">
    <location>
        <begin position="1"/>
        <end position="22"/>
    </location>
</feature>
<dbReference type="Pfam" id="PF07519">
    <property type="entry name" value="Tannase"/>
    <property type="match status" value="1"/>
</dbReference>
<evidence type="ECO:0000256" key="8">
    <source>
        <dbReference type="ARBA" id="ARBA00023157"/>
    </source>
</evidence>
<keyword evidence="6 10" id="KW-0378">Hydrolase</keyword>
<feature type="chain" id="PRO_5044979011" description="Carboxylic ester hydrolase" evidence="10">
    <location>
        <begin position="23"/>
        <end position="544"/>
    </location>
</feature>